<gene>
    <name evidence="1" type="ORF">EA655_15970</name>
</gene>
<organism evidence="1 2">
    <name type="scientific">Pseudoxanthomonas winnipegensis</name>
    <dbReference type="NCBI Taxonomy" id="2480810"/>
    <lineage>
        <taxon>Bacteria</taxon>
        <taxon>Pseudomonadati</taxon>
        <taxon>Pseudomonadota</taxon>
        <taxon>Gammaproteobacteria</taxon>
        <taxon>Lysobacterales</taxon>
        <taxon>Lysobacteraceae</taxon>
        <taxon>Pseudoxanthomonas</taxon>
    </lineage>
</organism>
<dbReference type="AlphaFoldDB" id="A0A4Q8M0M9"/>
<dbReference type="RefSeq" id="WP_130535457.1">
    <property type="nucleotide sequence ID" value="NZ_SHMG01000011.1"/>
</dbReference>
<name>A0A4Q8M0M9_9GAMM</name>
<sequence>MQVKKRDQSLLSDADLLYSDGVYFVFAILFGDRLNYLVSEERSFSFPFFVSEDAVEVVDGRLSLDMCFSPALSGSDMASSRAPIIGFKEIVSDRFFYQRLVDGGEEENLIWRRIKGMGVRAS</sequence>
<proteinExistence type="predicted"/>
<accession>A0A4Q8M0M9</accession>
<dbReference type="OrthoDB" id="6898501at2"/>
<evidence type="ECO:0000313" key="2">
    <source>
        <dbReference type="Proteomes" id="UP000294164"/>
    </source>
</evidence>
<protein>
    <submittedName>
        <fullName evidence="1">Uncharacterized protein</fullName>
    </submittedName>
</protein>
<evidence type="ECO:0000313" key="1">
    <source>
        <dbReference type="EMBL" id="TAA38883.1"/>
    </source>
</evidence>
<comment type="caution">
    <text evidence="1">The sequence shown here is derived from an EMBL/GenBank/DDBJ whole genome shotgun (WGS) entry which is preliminary data.</text>
</comment>
<dbReference type="EMBL" id="SHMG01000011">
    <property type="protein sequence ID" value="TAA38883.1"/>
    <property type="molecule type" value="Genomic_DNA"/>
</dbReference>
<dbReference type="Proteomes" id="UP000294164">
    <property type="component" value="Unassembled WGS sequence"/>
</dbReference>
<reference evidence="1 2" key="1">
    <citation type="submission" date="2019-02" db="EMBL/GenBank/DDBJ databases">
        <title>WGS of Pseudoxanthomonas species novum from clinical isolates.</title>
        <authorList>
            <person name="Bernier A.-M."/>
            <person name="Bernard K."/>
            <person name="Vachon A."/>
        </authorList>
    </citation>
    <scope>NUCLEOTIDE SEQUENCE [LARGE SCALE GENOMIC DNA]</scope>
    <source>
        <strain evidence="1 2">NML130969</strain>
    </source>
</reference>